<evidence type="ECO:0000313" key="2">
    <source>
        <dbReference type="EMBL" id="ASV74578.1"/>
    </source>
</evidence>
<dbReference type="Proteomes" id="UP000215086">
    <property type="component" value="Chromosome"/>
</dbReference>
<protein>
    <submittedName>
        <fullName evidence="2">Uncharacterized protein</fullName>
    </submittedName>
</protein>
<dbReference type="AlphaFoldDB" id="A0A286RF48"/>
<organism evidence="2 3">
    <name type="scientific">Thermogutta terrifontis</name>
    <dbReference type="NCBI Taxonomy" id="1331910"/>
    <lineage>
        <taxon>Bacteria</taxon>
        <taxon>Pseudomonadati</taxon>
        <taxon>Planctomycetota</taxon>
        <taxon>Planctomycetia</taxon>
        <taxon>Pirellulales</taxon>
        <taxon>Thermoguttaceae</taxon>
        <taxon>Thermogutta</taxon>
    </lineage>
</organism>
<evidence type="ECO:0000256" key="1">
    <source>
        <dbReference type="SAM" id="MobiDB-lite"/>
    </source>
</evidence>
<proteinExistence type="predicted"/>
<reference evidence="2 3" key="1">
    <citation type="journal article" name="Front. Microbiol.">
        <title>Sugar Metabolism of the First Thermophilic Planctomycete Thermogutta terrifontis: Comparative Genomic and Transcriptomic Approaches.</title>
        <authorList>
            <person name="Elcheninov A.G."/>
            <person name="Menzel P."/>
            <person name="Gudbergsdottir S.R."/>
            <person name="Slesarev A.I."/>
            <person name="Kadnikov V.V."/>
            <person name="Krogh A."/>
            <person name="Bonch-Osmolovskaya E.A."/>
            <person name="Peng X."/>
            <person name="Kublanov I.V."/>
        </authorList>
    </citation>
    <scope>NUCLEOTIDE SEQUENCE [LARGE SCALE GENOMIC DNA]</scope>
    <source>
        <strain evidence="2 3">R1</strain>
    </source>
</reference>
<name>A0A286RF48_9BACT</name>
<dbReference type="EMBL" id="CP018477">
    <property type="protein sequence ID" value="ASV74578.1"/>
    <property type="molecule type" value="Genomic_DNA"/>
</dbReference>
<sequence>MANSAGKRNNLQRVRQRGFDTCFASPGGKVPDSQKTAGLRQRGRKNVGFFVQADTMTIREGVPMPYR</sequence>
<feature type="region of interest" description="Disordered" evidence="1">
    <location>
        <begin position="22"/>
        <end position="41"/>
    </location>
</feature>
<keyword evidence="3" id="KW-1185">Reference proteome</keyword>
<evidence type="ECO:0000313" key="3">
    <source>
        <dbReference type="Proteomes" id="UP000215086"/>
    </source>
</evidence>
<dbReference type="KEGG" id="ttf:THTE_1976"/>
<accession>A0A286RF48</accession>
<gene>
    <name evidence="2" type="ORF">THTE_1976</name>
</gene>